<dbReference type="Proteomes" id="UP001179121">
    <property type="component" value="Chromosome"/>
</dbReference>
<evidence type="ECO:0000256" key="18">
    <source>
        <dbReference type="HAMAP-Rule" id="MF_00110"/>
    </source>
</evidence>
<keyword evidence="10 18" id="KW-0028">Amino-acid biosynthesis</keyword>
<dbReference type="GO" id="GO:0003856">
    <property type="term" value="F:3-dehydroquinate synthase activity"/>
    <property type="evidence" value="ECO:0007669"/>
    <property type="project" value="UniProtKB-UniRule"/>
</dbReference>
<feature type="binding site" evidence="18">
    <location>
        <position position="273"/>
    </location>
    <ligand>
        <name>Zn(2+)</name>
        <dbReference type="ChEBI" id="CHEBI:29105"/>
    </ligand>
</feature>
<keyword evidence="13 18" id="KW-0862">Zinc</keyword>
<feature type="binding site" evidence="18">
    <location>
        <position position="160"/>
    </location>
    <ligand>
        <name>NAD(+)</name>
        <dbReference type="ChEBI" id="CHEBI:57540"/>
    </ligand>
</feature>
<dbReference type="GO" id="GO:0046872">
    <property type="term" value="F:metal ion binding"/>
    <property type="evidence" value="ECO:0007669"/>
    <property type="project" value="UniProtKB-KW"/>
</dbReference>
<evidence type="ECO:0000256" key="2">
    <source>
        <dbReference type="ARBA" id="ARBA00001911"/>
    </source>
</evidence>
<dbReference type="InterPro" id="IPR030963">
    <property type="entry name" value="DHQ_synth_fam"/>
</dbReference>
<evidence type="ECO:0000256" key="10">
    <source>
        <dbReference type="ARBA" id="ARBA00022605"/>
    </source>
</evidence>
<keyword evidence="17 18" id="KW-0170">Cobalt</keyword>
<accession>A0AA86MYH3</accession>
<dbReference type="FunFam" id="3.40.50.1970:FF:000001">
    <property type="entry name" value="3-dehydroquinate synthase"/>
    <property type="match status" value="1"/>
</dbReference>
<dbReference type="EC" id="4.2.3.4" evidence="7 18"/>
<evidence type="ECO:0000256" key="8">
    <source>
        <dbReference type="ARBA" id="ARBA00017684"/>
    </source>
</evidence>
<comment type="cofactor">
    <cofactor evidence="2 18">
        <name>NAD(+)</name>
        <dbReference type="ChEBI" id="CHEBI:57540"/>
    </cofactor>
</comment>
<gene>
    <name evidence="18" type="primary">aroB</name>
    <name evidence="21" type="ORF">DNFV4_01700</name>
</gene>
<dbReference type="InterPro" id="IPR050071">
    <property type="entry name" value="Dehydroquinate_synthase"/>
</dbReference>
<feature type="domain" description="3-dehydroquinate synthase C-terminal" evidence="20">
    <location>
        <begin position="190"/>
        <end position="333"/>
    </location>
</feature>
<evidence type="ECO:0000256" key="5">
    <source>
        <dbReference type="ARBA" id="ARBA00004661"/>
    </source>
</evidence>
<dbReference type="GO" id="GO:0005737">
    <property type="term" value="C:cytoplasm"/>
    <property type="evidence" value="ECO:0007669"/>
    <property type="project" value="UniProtKB-SubCell"/>
</dbReference>
<evidence type="ECO:0000256" key="16">
    <source>
        <dbReference type="ARBA" id="ARBA00023239"/>
    </source>
</evidence>
<organism evidence="21 22">
    <name type="scientific">Nitrospira tepida</name>
    <dbReference type="NCBI Taxonomy" id="2973512"/>
    <lineage>
        <taxon>Bacteria</taxon>
        <taxon>Pseudomonadati</taxon>
        <taxon>Nitrospirota</taxon>
        <taxon>Nitrospiria</taxon>
        <taxon>Nitrospirales</taxon>
        <taxon>Nitrospiraceae</taxon>
        <taxon>Nitrospira</taxon>
    </lineage>
</organism>
<evidence type="ECO:0000313" key="22">
    <source>
        <dbReference type="Proteomes" id="UP001179121"/>
    </source>
</evidence>
<dbReference type="InterPro" id="IPR030960">
    <property type="entry name" value="DHQS/DOIS_N"/>
</dbReference>
<evidence type="ECO:0000256" key="13">
    <source>
        <dbReference type="ARBA" id="ARBA00022833"/>
    </source>
</evidence>
<keyword evidence="9 18" id="KW-0963">Cytoplasm</keyword>
<evidence type="ECO:0000256" key="17">
    <source>
        <dbReference type="ARBA" id="ARBA00023285"/>
    </source>
</evidence>
<name>A0AA86MYH3_9BACT</name>
<evidence type="ECO:0000256" key="4">
    <source>
        <dbReference type="ARBA" id="ARBA00004496"/>
    </source>
</evidence>
<dbReference type="InterPro" id="IPR016037">
    <property type="entry name" value="DHQ_synth_AroB"/>
</dbReference>
<protein>
    <recommendedName>
        <fullName evidence="8 18">3-dehydroquinate synthase</fullName>
        <shortName evidence="18">DHQS</shortName>
        <ecNumber evidence="7 18">4.2.3.4</ecNumber>
    </recommendedName>
</protein>
<keyword evidence="15 18" id="KW-0057">Aromatic amino acid biosynthesis</keyword>
<dbReference type="AlphaFoldDB" id="A0AA86MYH3"/>
<evidence type="ECO:0000256" key="1">
    <source>
        <dbReference type="ARBA" id="ARBA00001393"/>
    </source>
</evidence>
<evidence type="ECO:0000259" key="19">
    <source>
        <dbReference type="Pfam" id="PF01761"/>
    </source>
</evidence>
<dbReference type="GO" id="GO:0000166">
    <property type="term" value="F:nucleotide binding"/>
    <property type="evidence" value="ECO:0007669"/>
    <property type="project" value="UniProtKB-KW"/>
</dbReference>
<feature type="binding site" evidence="18">
    <location>
        <begin position="114"/>
        <end position="118"/>
    </location>
    <ligand>
        <name>NAD(+)</name>
        <dbReference type="ChEBI" id="CHEBI:57540"/>
    </ligand>
</feature>
<dbReference type="Gene3D" id="1.20.1090.10">
    <property type="entry name" value="Dehydroquinate synthase-like - alpha domain"/>
    <property type="match status" value="1"/>
</dbReference>
<dbReference type="CDD" id="cd08195">
    <property type="entry name" value="DHQS"/>
    <property type="match status" value="1"/>
</dbReference>
<dbReference type="EMBL" id="OX365700">
    <property type="protein sequence ID" value="CAI4031273.1"/>
    <property type="molecule type" value="Genomic_DNA"/>
</dbReference>
<dbReference type="PANTHER" id="PTHR43622">
    <property type="entry name" value="3-DEHYDROQUINATE SYNTHASE"/>
    <property type="match status" value="1"/>
</dbReference>
<feature type="domain" description="3-dehydroquinate synthase N-terminal" evidence="19">
    <location>
        <begin position="76"/>
        <end position="188"/>
    </location>
</feature>
<proteinExistence type="inferred from homology"/>
<dbReference type="GO" id="GO:0008652">
    <property type="term" value="P:amino acid biosynthetic process"/>
    <property type="evidence" value="ECO:0007669"/>
    <property type="project" value="UniProtKB-KW"/>
</dbReference>
<evidence type="ECO:0000256" key="11">
    <source>
        <dbReference type="ARBA" id="ARBA00022723"/>
    </source>
</evidence>
<dbReference type="NCBIfam" id="TIGR01357">
    <property type="entry name" value="aroB"/>
    <property type="match status" value="1"/>
</dbReference>
<dbReference type="KEGG" id="nti:DNFV4_01700"/>
<reference evidence="21" key="1">
    <citation type="submission" date="2022-10" db="EMBL/GenBank/DDBJ databases">
        <authorList>
            <person name="Koch H."/>
        </authorList>
    </citation>
    <scope>NUCLEOTIDE SEQUENCE</scope>
    <source>
        <strain evidence="21">DNF</strain>
    </source>
</reference>
<feature type="binding site" evidence="18">
    <location>
        <begin position="178"/>
        <end position="181"/>
    </location>
    <ligand>
        <name>NAD(+)</name>
        <dbReference type="ChEBI" id="CHEBI:57540"/>
    </ligand>
</feature>
<sequence length="371" mass="40419">MSATTIPFSTQVTVSLGERGYPIVIQPGLLGEVGARLKGLGAKGKVGLVTDRTVARLYAPEVMAALRRAGYRVHLITVPSGERAKTLAWMGKVLDILVKERFERSSFLVALGGGVVGDLTGFAASVYLRGVPFVQVPTTVIAQVDSSVGGKTGVNHRLGKNLIGAFYQPRAVLIDPVTLQTLPVREITAGLAEVIKYGVIADPDFFQYLEQHISAVLKLDREATAAVIRRSCEIKAAVVGADEREGDRRRILNYGHTIGHALEALGAYRSLIHGEAVAIGMVAEASLAVHLGYCQPDVVQRIRTLAQAAGLPYRLPRVSMEKMWTAMQHDKKVVQGTVYGVWPVRIGEVRIAPVQRDEFRQWFARVRKEHA</sequence>
<evidence type="ECO:0000313" key="21">
    <source>
        <dbReference type="EMBL" id="CAI4031273.1"/>
    </source>
</evidence>
<comment type="pathway">
    <text evidence="5 18">Metabolic intermediate biosynthesis; chorismate biosynthesis; chorismate from D-erythrose 4-phosphate and phosphoenolpyruvate: step 2/7.</text>
</comment>
<feature type="binding site" evidence="18">
    <location>
        <position position="193"/>
    </location>
    <ligand>
        <name>Zn(2+)</name>
        <dbReference type="ChEBI" id="CHEBI:29105"/>
    </ligand>
</feature>
<feature type="binding site" evidence="18">
    <location>
        <position position="151"/>
    </location>
    <ligand>
        <name>NAD(+)</name>
        <dbReference type="ChEBI" id="CHEBI:57540"/>
    </ligand>
</feature>
<evidence type="ECO:0000256" key="14">
    <source>
        <dbReference type="ARBA" id="ARBA00023027"/>
    </source>
</evidence>
<feature type="binding site" evidence="18">
    <location>
        <begin position="80"/>
        <end position="85"/>
    </location>
    <ligand>
        <name>NAD(+)</name>
        <dbReference type="ChEBI" id="CHEBI:57540"/>
    </ligand>
</feature>
<dbReference type="SUPFAM" id="SSF56796">
    <property type="entry name" value="Dehydroquinate synthase-like"/>
    <property type="match status" value="1"/>
</dbReference>
<dbReference type="HAMAP" id="MF_00110">
    <property type="entry name" value="DHQ_synthase"/>
    <property type="match status" value="1"/>
</dbReference>
<feature type="binding site" evidence="18">
    <location>
        <begin position="138"/>
        <end position="139"/>
    </location>
    <ligand>
        <name>NAD(+)</name>
        <dbReference type="ChEBI" id="CHEBI:57540"/>
    </ligand>
</feature>
<evidence type="ECO:0000256" key="12">
    <source>
        <dbReference type="ARBA" id="ARBA00022741"/>
    </source>
</evidence>
<comment type="function">
    <text evidence="3 18">Catalyzes the conversion of 3-deoxy-D-arabino-heptulosonate 7-phosphate (DAHP) to dehydroquinate (DHQ).</text>
</comment>
<comment type="subcellular location">
    <subcellularLocation>
        <location evidence="4 18">Cytoplasm</location>
    </subcellularLocation>
</comment>
<evidence type="ECO:0000256" key="15">
    <source>
        <dbReference type="ARBA" id="ARBA00023141"/>
    </source>
</evidence>
<evidence type="ECO:0000256" key="3">
    <source>
        <dbReference type="ARBA" id="ARBA00003485"/>
    </source>
</evidence>
<dbReference type="PIRSF" id="PIRSF001455">
    <property type="entry name" value="DHQ_synth"/>
    <property type="match status" value="1"/>
</dbReference>
<dbReference type="Pfam" id="PF24621">
    <property type="entry name" value="DHQS_C"/>
    <property type="match status" value="1"/>
</dbReference>
<comment type="cofactor">
    <cofactor evidence="18">
        <name>Co(2+)</name>
        <dbReference type="ChEBI" id="CHEBI:48828"/>
    </cofactor>
    <cofactor evidence="18">
        <name>Zn(2+)</name>
        <dbReference type="ChEBI" id="CHEBI:29105"/>
    </cofactor>
    <text evidence="18">Binds 1 divalent metal cation per subunit. Can use either Co(2+) or Zn(2+).</text>
</comment>
<keyword evidence="22" id="KW-1185">Reference proteome</keyword>
<comment type="catalytic activity">
    <reaction evidence="1 18">
        <text>7-phospho-2-dehydro-3-deoxy-D-arabino-heptonate = 3-dehydroquinate + phosphate</text>
        <dbReference type="Rhea" id="RHEA:21968"/>
        <dbReference type="ChEBI" id="CHEBI:32364"/>
        <dbReference type="ChEBI" id="CHEBI:43474"/>
        <dbReference type="ChEBI" id="CHEBI:58394"/>
        <dbReference type="EC" id="4.2.3.4"/>
    </reaction>
</comment>
<evidence type="ECO:0000256" key="9">
    <source>
        <dbReference type="ARBA" id="ARBA00022490"/>
    </source>
</evidence>
<keyword evidence="12 18" id="KW-0547">Nucleotide-binding</keyword>
<comment type="similarity">
    <text evidence="6 18">Belongs to the sugar phosphate cyclases superfamily. Dehydroquinate synthase family.</text>
</comment>
<dbReference type="Gene3D" id="3.40.50.1970">
    <property type="match status" value="1"/>
</dbReference>
<keyword evidence="16 18" id="KW-0456">Lyase</keyword>
<dbReference type="PANTHER" id="PTHR43622:SF7">
    <property type="entry name" value="3-DEHYDROQUINATE SYNTHASE, CHLOROPLASTIC"/>
    <property type="match status" value="1"/>
</dbReference>
<keyword evidence="11 18" id="KW-0479">Metal-binding</keyword>
<feature type="binding site" evidence="18">
    <location>
        <position position="256"/>
    </location>
    <ligand>
        <name>Zn(2+)</name>
        <dbReference type="ChEBI" id="CHEBI:29105"/>
    </ligand>
</feature>
<dbReference type="GO" id="GO:0009423">
    <property type="term" value="P:chorismate biosynthetic process"/>
    <property type="evidence" value="ECO:0007669"/>
    <property type="project" value="UniProtKB-UniRule"/>
</dbReference>
<evidence type="ECO:0000256" key="6">
    <source>
        <dbReference type="ARBA" id="ARBA00005412"/>
    </source>
</evidence>
<dbReference type="Pfam" id="PF01761">
    <property type="entry name" value="DHQ_synthase"/>
    <property type="match status" value="1"/>
</dbReference>
<dbReference type="InterPro" id="IPR056179">
    <property type="entry name" value="DHQS_C"/>
</dbReference>
<evidence type="ECO:0000259" key="20">
    <source>
        <dbReference type="Pfam" id="PF24621"/>
    </source>
</evidence>
<dbReference type="GO" id="GO:0009073">
    <property type="term" value="P:aromatic amino acid family biosynthetic process"/>
    <property type="evidence" value="ECO:0007669"/>
    <property type="project" value="UniProtKB-KW"/>
</dbReference>
<keyword evidence="14 18" id="KW-0520">NAD</keyword>
<evidence type="ECO:0000256" key="7">
    <source>
        <dbReference type="ARBA" id="ARBA00013031"/>
    </source>
</evidence>